<organism evidence="3 4">
    <name type="scientific">Nitratireductor arenosus</name>
    <dbReference type="NCBI Taxonomy" id="2682096"/>
    <lineage>
        <taxon>Bacteria</taxon>
        <taxon>Pseudomonadati</taxon>
        <taxon>Pseudomonadota</taxon>
        <taxon>Alphaproteobacteria</taxon>
        <taxon>Hyphomicrobiales</taxon>
        <taxon>Phyllobacteriaceae</taxon>
        <taxon>Nitratireductor</taxon>
    </lineage>
</organism>
<evidence type="ECO:0000313" key="3">
    <source>
        <dbReference type="EMBL" id="MVA98232.1"/>
    </source>
</evidence>
<proteinExistence type="predicted"/>
<keyword evidence="4" id="KW-1185">Reference proteome</keyword>
<feature type="domain" description="SH3b" evidence="2">
    <location>
        <begin position="124"/>
        <end position="181"/>
    </location>
</feature>
<dbReference type="Pfam" id="PF06347">
    <property type="entry name" value="SH3_4"/>
    <property type="match status" value="2"/>
</dbReference>
<accession>A0A844QFU9</accession>
<feature type="chain" id="PRO_5032537162" description="SH3b domain-containing protein" evidence="1">
    <location>
        <begin position="24"/>
        <end position="188"/>
    </location>
</feature>
<feature type="domain" description="SH3b" evidence="2">
    <location>
        <begin position="50"/>
        <end position="113"/>
    </location>
</feature>
<dbReference type="AlphaFoldDB" id="A0A844QFU9"/>
<name>A0A844QFU9_9HYPH</name>
<keyword evidence="1" id="KW-0732">Signal</keyword>
<gene>
    <name evidence="3" type="ORF">GN330_13355</name>
</gene>
<evidence type="ECO:0000256" key="1">
    <source>
        <dbReference type="SAM" id="SignalP"/>
    </source>
</evidence>
<evidence type="ECO:0000259" key="2">
    <source>
        <dbReference type="SMART" id="SM00287"/>
    </source>
</evidence>
<dbReference type="RefSeq" id="WP_156713191.1">
    <property type="nucleotide sequence ID" value="NZ_WPHG01000003.1"/>
</dbReference>
<dbReference type="InterPro" id="IPR003646">
    <property type="entry name" value="SH3-like_bac-type"/>
</dbReference>
<evidence type="ECO:0000313" key="4">
    <source>
        <dbReference type="Proteomes" id="UP000463224"/>
    </source>
</evidence>
<sequence>MTVSRFVSLGLAVGAALLATATASTVPYTPAWSAGASQPVARGPSGLPLPRFVSLKASRVNLRIGPGRSYAVDWLYLRSGLPMEIIQEYDNWRRVRDSEGVEGWISGSLLSGRRTGIAAPWQRGKTAEIALRKEPYDDARTIALVEPGTVGEIRTCNGTWCRMDFGGHTGWVRQQQVWGAYPGETIED</sequence>
<reference evidence="3 4" key="1">
    <citation type="submission" date="2019-12" db="EMBL/GenBank/DDBJ databases">
        <title>Nitratireductor arenosus sp. nov., Isolated from sea sand, Jeju island, South Korea.</title>
        <authorList>
            <person name="Kim W."/>
        </authorList>
    </citation>
    <scope>NUCLEOTIDE SEQUENCE [LARGE SCALE GENOMIC DNA]</scope>
    <source>
        <strain evidence="3 4">CAU 1489</strain>
    </source>
</reference>
<dbReference type="InterPro" id="IPR010466">
    <property type="entry name" value="DUF1058"/>
</dbReference>
<feature type="signal peptide" evidence="1">
    <location>
        <begin position="1"/>
        <end position="23"/>
    </location>
</feature>
<dbReference type="EMBL" id="WPHG01000003">
    <property type="protein sequence ID" value="MVA98232.1"/>
    <property type="molecule type" value="Genomic_DNA"/>
</dbReference>
<protein>
    <recommendedName>
        <fullName evidence="2">SH3b domain-containing protein</fullName>
    </recommendedName>
</protein>
<dbReference type="Proteomes" id="UP000463224">
    <property type="component" value="Unassembled WGS sequence"/>
</dbReference>
<dbReference type="Gene3D" id="2.30.30.40">
    <property type="entry name" value="SH3 Domains"/>
    <property type="match status" value="2"/>
</dbReference>
<comment type="caution">
    <text evidence="3">The sequence shown here is derived from an EMBL/GenBank/DDBJ whole genome shotgun (WGS) entry which is preliminary data.</text>
</comment>
<dbReference type="SMART" id="SM00287">
    <property type="entry name" value="SH3b"/>
    <property type="match status" value="2"/>
</dbReference>